<feature type="domain" description="AAA-ATPase-like" evidence="1">
    <location>
        <begin position="5"/>
        <end position="181"/>
    </location>
</feature>
<protein>
    <submittedName>
        <fullName evidence="2">Predicted AAA-ATPase</fullName>
    </submittedName>
</protein>
<dbReference type="InterPro" id="IPR018631">
    <property type="entry name" value="AAA-ATPase-like_dom"/>
</dbReference>
<evidence type="ECO:0000313" key="3">
    <source>
        <dbReference type="Proteomes" id="UP000199602"/>
    </source>
</evidence>
<gene>
    <name evidence="2" type="ORF">SAMN04488516_10165</name>
</gene>
<dbReference type="AlphaFoldDB" id="A0A1G9ZKC4"/>
<proteinExistence type="predicted"/>
<accession>A0A1G9ZKC4</accession>
<dbReference type="PANTHER" id="PTHR34825:SF1">
    <property type="entry name" value="AAA-ATPASE-LIKE DOMAIN-CONTAINING PROTEIN"/>
    <property type="match status" value="1"/>
</dbReference>
<organism evidence="2 3">
    <name type="scientific">Desulfonauticus submarinus</name>
    <dbReference type="NCBI Taxonomy" id="206665"/>
    <lineage>
        <taxon>Bacteria</taxon>
        <taxon>Pseudomonadati</taxon>
        <taxon>Thermodesulfobacteriota</taxon>
        <taxon>Desulfovibrionia</taxon>
        <taxon>Desulfovibrionales</taxon>
        <taxon>Desulfonauticaceae</taxon>
        <taxon>Desulfonauticus</taxon>
    </lineage>
</organism>
<evidence type="ECO:0000259" key="1">
    <source>
        <dbReference type="Pfam" id="PF09820"/>
    </source>
</evidence>
<evidence type="ECO:0000313" key="2">
    <source>
        <dbReference type="EMBL" id="SDN21734.1"/>
    </source>
</evidence>
<name>A0A1G9ZKC4_9BACT</name>
<dbReference type="EMBL" id="FNIN01000001">
    <property type="protein sequence ID" value="SDN21734.1"/>
    <property type="molecule type" value="Genomic_DNA"/>
</dbReference>
<dbReference type="STRING" id="206665.SAMN04488516_10165"/>
<sequence length="220" mass="26344">MQKLPIGIQTFKKIRSADYVYVDKTKFIYKLISEGTNYFFLSRPRRFGKSLFLSTLKEVFEGNKELFKGLYIYDKYDFTPHPVIRISFGSGDYSIIDSIYEEINYILRTNIKHLKVECSNLEFYKSCFKELIENTYFKYNSSVIVLIDEYDKPILDNILDKDKARTARDILKNFYSVLKDMIIEFKVDSKEDPIKQIEDKKYYQKYLAENKPIYLLWNKI</sequence>
<dbReference type="OrthoDB" id="9808684at2"/>
<dbReference type="PANTHER" id="PTHR34825">
    <property type="entry name" value="CONSERVED PROTEIN, WITH A WEAK D-GALACTARATE DEHYDRATASE/ALTRONATE HYDROLASE DOMAIN"/>
    <property type="match status" value="1"/>
</dbReference>
<dbReference type="RefSeq" id="WP_092061629.1">
    <property type="nucleotide sequence ID" value="NZ_FNIN01000001.1"/>
</dbReference>
<reference evidence="2 3" key="1">
    <citation type="submission" date="2016-10" db="EMBL/GenBank/DDBJ databases">
        <authorList>
            <person name="de Groot N.N."/>
        </authorList>
    </citation>
    <scope>NUCLEOTIDE SEQUENCE [LARGE SCALE GENOMIC DNA]</scope>
    <source>
        <strain evidence="2 3">DSM 15269</strain>
    </source>
</reference>
<keyword evidence="3" id="KW-1185">Reference proteome</keyword>
<dbReference type="Proteomes" id="UP000199602">
    <property type="component" value="Unassembled WGS sequence"/>
</dbReference>
<dbReference type="Pfam" id="PF09820">
    <property type="entry name" value="AAA-ATPase_like"/>
    <property type="match status" value="1"/>
</dbReference>